<dbReference type="KEGG" id="iag:Igag_0341"/>
<proteinExistence type="predicted"/>
<dbReference type="InterPro" id="IPR019888">
    <property type="entry name" value="Tscrpt_reg_AsnC-like"/>
</dbReference>
<organism evidence="6 7">
    <name type="scientific">Ignisphaera aggregans (strain DSM 17230 / JCM 13409 / AQ1.S1)</name>
    <dbReference type="NCBI Taxonomy" id="583356"/>
    <lineage>
        <taxon>Archaea</taxon>
        <taxon>Thermoproteota</taxon>
        <taxon>Thermoprotei</taxon>
        <taxon>Desulfurococcales</taxon>
        <taxon>Desulfurococcaceae</taxon>
        <taxon>Ignisphaera</taxon>
    </lineage>
</organism>
<keyword evidence="3" id="KW-0804">Transcription</keyword>
<dbReference type="GO" id="GO:0043200">
    <property type="term" value="P:response to amino acid"/>
    <property type="evidence" value="ECO:0007669"/>
    <property type="project" value="TreeGrafter"/>
</dbReference>
<dbReference type="InterPro" id="IPR036390">
    <property type="entry name" value="WH_DNA-bd_sf"/>
</dbReference>
<sequence>MSESIELDEKDIKLLEILASNARATYTDIARAIGISDVAVMKRVKRLESRLIKRYTIVVDPRRLGFKIVSFTGIDIEPDKLFNILEYLKNRDDVKGLWLTTGDHTLMAVIWARDENEIAKIHNDISMIPGVKRVCPAIILKTLKDLDMGFAFD</sequence>
<evidence type="ECO:0000256" key="2">
    <source>
        <dbReference type="ARBA" id="ARBA00023125"/>
    </source>
</evidence>
<dbReference type="Gene3D" id="3.30.70.920">
    <property type="match status" value="1"/>
</dbReference>
<dbReference type="SUPFAM" id="SSF54909">
    <property type="entry name" value="Dimeric alpha+beta barrel"/>
    <property type="match status" value="1"/>
</dbReference>
<keyword evidence="2" id="KW-0238">DNA-binding</keyword>
<evidence type="ECO:0000256" key="1">
    <source>
        <dbReference type="ARBA" id="ARBA00023015"/>
    </source>
</evidence>
<dbReference type="AlphaFoldDB" id="E0SR38"/>
<evidence type="ECO:0000313" key="7">
    <source>
        <dbReference type="Proteomes" id="UP000001304"/>
    </source>
</evidence>
<dbReference type="Pfam" id="PF01037">
    <property type="entry name" value="AsnC_trans_reg"/>
    <property type="match status" value="1"/>
</dbReference>
<evidence type="ECO:0000259" key="5">
    <source>
        <dbReference type="PROSITE" id="PS50956"/>
    </source>
</evidence>
<evidence type="ECO:0000256" key="3">
    <source>
        <dbReference type="ARBA" id="ARBA00023163"/>
    </source>
</evidence>
<feature type="domain" description="HTH asnC-type" evidence="5">
    <location>
        <begin position="7"/>
        <end position="67"/>
    </location>
</feature>
<dbReference type="BioCyc" id="IAGG583356:GHAH-351-MONOMER"/>
<dbReference type="SMART" id="SM00344">
    <property type="entry name" value="HTH_ASNC"/>
    <property type="match status" value="1"/>
</dbReference>
<reference evidence="6 7" key="1">
    <citation type="journal article" date="2010" name="Stand. Genomic Sci.">
        <title>Complete genome sequence of Ignisphaera aggregans type strain (AQ1.S1).</title>
        <authorList>
            <person name="Goker M."/>
            <person name="Held B."/>
            <person name="Lapidus A."/>
            <person name="Nolan M."/>
            <person name="Spring S."/>
            <person name="Yasawong M."/>
            <person name="Lucas S."/>
            <person name="Glavina Del Rio T."/>
            <person name="Tice H."/>
            <person name="Cheng J.F."/>
            <person name="Goodwin L."/>
            <person name="Tapia R."/>
            <person name="Pitluck S."/>
            <person name="Liolios K."/>
            <person name="Ivanova N."/>
            <person name="Mavromatis K."/>
            <person name="Mikhailova N."/>
            <person name="Pati A."/>
            <person name="Chen A."/>
            <person name="Palaniappan K."/>
            <person name="Brambilla E."/>
            <person name="Land M."/>
            <person name="Hauser L."/>
            <person name="Chang Y.J."/>
            <person name="Jeffries C.D."/>
            <person name="Brettin T."/>
            <person name="Detter J.C."/>
            <person name="Han C."/>
            <person name="Rohde M."/>
            <person name="Sikorski J."/>
            <person name="Woyke T."/>
            <person name="Bristow J."/>
            <person name="Eisen J.A."/>
            <person name="Markowitz V."/>
            <person name="Hugenholtz P."/>
            <person name="Kyrpides N.C."/>
            <person name="Klenk H.P."/>
        </authorList>
    </citation>
    <scope>NUCLEOTIDE SEQUENCE [LARGE SCALE GENOMIC DNA]</scope>
    <source>
        <strain evidence="7">DSM 17230 / JCM 13409 / AQ1.S1</strain>
    </source>
</reference>
<dbReference type="EMBL" id="CP002098">
    <property type="protein sequence ID" value="ADM27187.1"/>
    <property type="molecule type" value="Genomic_DNA"/>
</dbReference>
<protein>
    <submittedName>
        <fullName evidence="6">Transcriptional regulator, AsnC family</fullName>
    </submittedName>
</protein>
<dbReference type="HOGENOM" id="CLU_091233_5_4_2"/>
<dbReference type="Gene3D" id="1.10.10.10">
    <property type="entry name" value="Winged helix-like DNA-binding domain superfamily/Winged helix DNA-binding domain"/>
    <property type="match status" value="1"/>
</dbReference>
<dbReference type="Proteomes" id="UP000001304">
    <property type="component" value="Chromosome"/>
</dbReference>
<evidence type="ECO:0000313" key="6">
    <source>
        <dbReference type="EMBL" id="ADM27187.1"/>
    </source>
</evidence>
<keyword evidence="7" id="KW-1185">Reference proteome</keyword>
<evidence type="ECO:0000256" key="4">
    <source>
        <dbReference type="ARBA" id="ARBA00029440"/>
    </source>
</evidence>
<dbReference type="PANTHER" id="PTHR30154:SF34">
    <property type="entry name" value="TRANSCRIPTIONAL REGULATOR AZLB"/>
    <property type="match status" value="1"/>
</dbReference>
<dbReference type="Pfam" id="PF13404">
    <property type="entry name" value="HTH_AsnC-type"/>
    <property type="match status" value="1"/>
</dbReference>
<dbReference type="InterPro" id="IPR036388">
    <property type="entry name" value="WH-like_DNA-bd_sf"/>
</dbReference>
<dbReference type="PANTHER" id="PTHR30154">
    <property type="entry name" value="LEUCINE-RESPONSIVE REGULATORY PROTEIN"/>
    <property type="match status" value="1"/>
</dbReference>
<accession>E0SR38</accession>
<name>E0SR38_IGNAA</name>
<gene>
    <name evidence="6" type="ordered locus">Igag_0341</name>
</gene>
<dbReference type="SUPFAM" id="SSF46785">
    <property type="entry name" value="Winged helix' DNA-binding domain"/>
    <property type="match status" value="1"/>
</dbReference>
<comment type="pathway">
    <text evidence="4">Amino-acid biosynthesis.</text>
</comment>
<dbReference type="InterPro" id="IPR000485">
    <property type="entry name" value="AsnC-type_HTH_dom"/>
</dbReference>
<dbReference type="STRING" id="583356.Igag_0341"/>
<dbReference type="GO" id="GO:0005829">
    <property type="term" value="C:cytosol"/>
    <property type="evidence" value="ECO:0007669"/>
    <property type="project" value="TreeGrafter"/>
</dbReference>
<dbReference type="PRINTS" id="PR00033">
    <property type="entry name" value="HTHASNC"/>
</dbReference>
<dbReference type="GO" id="GO:0043565">
    <property type="term" value="F:sequence-specific DNA binding"/>
    <property type="evidence" value="ECO:0007669"/>
    <property type="project" value="InterPro"/>
</dbReference>
<dbReference type="PROSITE" id="PS50956">
    <property type="entry name" value="HTH_ASNC_2"/>
    <property type="match status" value="1"/>
</dbReference>
<dbReference type="InterPro" id="IPR019887">
    <property type="entry name" value="Tscrpt_reg_AsnC/Lrp_C"/>
</dbReference>
<keyword evidence="1" id="KW-0805">Transcription regulation</keyword>
<dbReference type="InterPro" id="IPR011008">
    <property type="entry name" value="Dimeric_a/b-barrel"/>
</dbReference>